<dbReference type="InterPro" id="IPR036864">
    <property type="entry name" value="Zn2-C6_fun-type_DNA-bd_sf"/>
</dbReference>
<dbReference type="AlphaFoldDB" id="A0A2J6RTS2"/>
<reference evidence="4 5" key="1">
    <citation type="submission" date="2016-04" db="EMBL/GenBank/DDBJ databases">
        <title>A degradative enzymes factory behind the ericoid mycorrhizal symbiosis.</title>
        <authorList>
            <consortium name="DOE Joint Genome Institute"/>
            <person name="Martino E."/>
            <person name="Morin E."/>
            <person name="Grelet G."/>
            <person name="Kuo A."/>
            <person name="Kohler A."/>
            <person name="Daghino S."/>
            <person name="Barry K."/>
            <person name="Choi C."/>
            <person name="Cichocki N."/>
            <person name="Clum A."/>
            <person name="Copeland A."/>
            <person name="Hainaut M."/>
            <person name="Haridas S."/>
            <person name="Labutti K."/>
            <person name="Lindquist E."/>
            <person name="Lipzen A."/>
            <person name="Khouja H.-R."/>
            <person name="Murat C."/>
            <person name="Ohm R."/>
            <person name="Olson A."/>
            <person name="Spatafora J."/>
            <person name="Veneault-Fourrey C."/>
            <person name="Henrissat B."/>
            <person name="Grigoriev I."/>
            <person name="Martin F."/>
            <person name="Perotto S."/>
        </authorList>
    </citation>
    <scope>NUCLEOTIDE SEQUENCE [LARGE SCALE GENOMIC DNA]</scope>
    <source>
        <strain evidence="4 5">F</strain>
    </source>
</reference>
<evidence type="ECO:0000256" key="1">
    <source>
        <dbReference type="ARBA" id="ARBA00023242"/>
    </source>
</evidence>
<feature type="region of interest" description="Disordered" evidence="2">
    <location>
        <begin position="51"/>
        <end position="75"/>
    </location>
</feature>
<dbReference type="Gene3D" id="4.10.240.10">
    <property type="entry name" value="Zn(2)-C6 fungal-type DNA-binding domain"/>
    <property type="match status" value="1"/>
</dbReference>
<dbReference type="SMART" id="SM00066">
    <property type="entry name" value="GAL4"/>
    <property type="match status" value="1"/>
</dbReference>
<dbReference type="PROSITE" id="PS50048">
    <property type="entry name" value="ZN2_CY6_FUNGAL_2"/>
    <property type="match status" value="1"/>
</dbReference>
<dbReference type="Proteomes" id="UP000235786">
    <property type="component" value="Unassembled WGS sequence"/>
</dbReference>
<dbReference type="InterPro" id="IPR001138">
    <property type="entry name" value="Zn2Cys6_DnaBD"/>
</dbReference>
<feature type="domain" description="Zn(2)-C6 fungal-type" evidence="3">
    <location>
        <begin position="12"/>
        <end position="40"/>
    </location>
</feature>
<dbReference type="InterPro" id="IPR053178">
    <property type="entry name" value="Osmoadaptation_assoc"/>
</dbReference>
<gene>
    <name evidence="4" type="ORF">L207DRAFT_487771</name>
</gene>
<dbReference type="GO" id="GO:0008270">
    <property type="term" value="F:zinc ion binding"/>
    <property type="evidence" value="ECO:0007669"/>
    <property type="project" value="InterPro"/>
</dbReference>
<accession>A0A2J6RTS2</accession>
<organism evidence="4 5">
    <name type="scientific">Hyaloscypha variabilis (strain UAMH 11265 / GT02V1 / F)</name>
    <name type="common">Meliniomyces variabilis</name>
    <dbReference type="NCBI Taxonomy" id="1149755"/>
    <lineage>
        <taxon>Eukaryota</taxon>
        <taxon>Fungi</taxon>
        <taxon>Dikarya</taxon>
        <taxon>Ascomycota</taxon>
        <taxon>Pezizomycotina</taxon>
        <taxon>Leotiomycetes</taxon>
        <taxon>Helotiales</taxon>
        <taxon>Hyaloscyphaceae</taxon>
        <taxon>Hyaloscypha</taxon>
        <taxon>Hyaloscypha variabilis</taxon>
    </lineage>
</organism>
<sequence length="495" mass="55314">MPRIKGAGNSSGCHTCRRRKVKCDERRPACGRCERGNRECEGYGASHRFVDETSRTERRAKRKAKSKASDDPSAPRSAECVQVVRSLNPDAVICAELGLSAFEENIHISFLLANLLTGTPNSSPWLELHAQDPSPCAQMSIRALGAIYFGRVHHLDETTARGFEHYIDALRNLNHLLRLSEHATSVTVLKSAITLELYEFIAFNSQSGWLKHAGGVGKLIELQGPQRFQNTAQRNLLEGNRVTIALECLIQKKRCFLEHQDWKTIPWAAGPESKILVFYLHDMLCDVPGLLEDATNLQHSNLEIDQKISLHRDLSSKILVQLQTLYEWRVLWQQQNPDSCYEVPTSTPDHAAFSPTVFYFSTLSAANEICFYNALLLLILRLGFQVIGPTFASTYPSLHLLGMLDYGPLSPPGLATDAQTVATEICKSVEYHLLHPASSAAAFFLLFPLWLAYPAFEPDSKESQWLSDVMRKIADMSGFEISRNLGGRGRISTNS</sequence>
<dbReference type="PANTHER" id="PTHR38111">
    <property type="entry name" value="ZN(2)-C6 FUNGAL-TYPE DOMAIN-CONTAINING PROTEIN-RELATED"/>
    <property type="match status" value="1"/>
</dbReference>
<dbReference type="OrthoDB" id="3525185at2759"/>
<name>A0A2J6RTS2_HYAVF</name>
<evidence type="ECO:0000256" key="2">
    <source>
        <dbReference type="SAM" id="MobiDB-lite"/>
    </source>
</evidence>
<dbReference type="PROSITE" id="PS00463">
    <property type="entry name" value="ZN2_CY6_FUNGAL_1"/>
    <property type="match status" value="1"/>
</dbReference>
<dbReference type="EMBL" id="KZ613944">
    <property type="protein sequence ID" value="PMD41916.1"/>
    <property type="molecule type" value="Genomic_DNA"/>
</dbReference>
<dbReference type="Pfam" id="PF00172">
    <property type="entry name" value="Zn_clus"/>
    <property type="match status" value="1"/>
</dbReference>
<dbReference type="SUPFAM" id="SSF57701">
    <property type="entry name" value="Zn2/Cys6 DNA-binding domain"/>
    <property type="match status" value="1"/>
</dbReference>
<dbReference type="CDD" id="cd00067">
    <property type="entry name" value="GAL4"/>
    <property type="match status" value="1"/>
</dbReference>
<keyword evidence="5" id="KW-1185">Reference proteome</keyword>
<evidence type="ECO:0000259" key="3">
    <source>
        <dbReference type="PROSITE" id="PS50048"/>
    </source>
</evidence>
<evidence type="ECO:0000313" key="4">
    <source>
        <dbReference type="EMBL" id="PMD41916.1"/>
    </source>
</evidence>
<evidence type="ECO:0000313" key="5">
    <source>
        <dbReference type="Proteomes" id="UP000235786"/>
    </source>
</evidence>
<dbReference type="GO" id="GO:0000981">
    <property type="term" value="F:DNA-binding transcription factor activity, RNA polymerase II-specific"/>
    <property type="evidence" value="ECO:0007669"/>
    <property type="project" value="InterPro"/>
</dbReference>
<keyword evidence="1" id="KW-0539">Nucleus</keyword>
<proteinExistence type="predicted"/>
<protein>
    <recommendedName>
        <fullName evidence="3">Zn(2)-C6 fungal-type domain-containing protein</fullName>
    </recommendedName>
</protein>
<dbReference type="PANTHER" id="PTHR38111:SF2">
    <property type="entry name" value="FINGER DOMAIN PROTEIN, PUTATIVE (AFU_ORTHOLOGUE AFUA_1G01560)-RELATED"/>
    <property type="match status" value="1"/>
</dbReference>
<dbReference type="STRING" id="1149755.A0A2J6RTS2"/>